<organism evidence="1 2">
    <name type="scientific">Nephila pilipes</name>
    <name type="common">Giant wood spider</name>
    <name type="synonym">Nephila maculata</name>
    <dbReference type="NCBI Taxonomy" id="299642"/>
    <lineage>
        <taxon>Eukaryota</taxon>
        <taxon>Metazoa</taxon>
        <taxon>Ecdysozoa</taxon>
        <taxon>Arthropoda</taxon>
        <taxon>Chelicerata</taxon>
        <taxon>Arachnida</taxon>
        <taxon>Araneae</taxon>
        <taxon>Araneomorphae</taxon>
        <taxon>Entelegynae</taxon>
        <taxon>Araneoidea</taxon>
        <taxon>Nephilidae</taxon>
        <taxon>Nephila</taxon>
    </lineage>
</organism>
<keyword evidence="2" id="KW-1185">Reference proteome</keyword>
<dbReference type="EMBL" id="BMAW01027554">
    <property type="protein sequence ID" value="GFU02687.1"/>
    <property type="molecule type" value="Genomic_DNA"/>
</dbReference>
<gene>
    <name evidence="1" type="ORF">NPIL_363181</name>
</gene>
<dbReference type="Proteomes" id="UP000887013">
    <property type="component" value="Unassembled WGS sequence"/>
</dbReference>
<reference evidence="1" key="1">
    <citation type="submission" date="2020-08" db="EMBL/GenBank/DDBJ databases">
        <title>Multicomponent nature underlies the extraordinary mechanical properties of spider dragline silk.</title>
        <authorList>
            <person name="Kono N."/>
            <person name="Nakamura H."/>
            <person name="Mori M."/>
            <person name="Yoshida Y."/>
            <person name="Ohtoshi R."/>
            <person name="Malay A.D."/>
            <person name="Moran D.A.P."/>
            <person name="Tomita M."/>
            <person name="Numata K."/>
            <person name="Arakawa K."/>
        </authorList>
    </citation>
    <scope>NUCLEOTIDE SEQUENCE</scope>
</reference>
<evidence type="ECO:0000313" key="2">
    <source>
        <dbReference type="Proteomes" id="UP000887013"/>
    </source>
</evidence>
<evidence type="ECO:0000313" key="1">
    <source>
        <dbReference type="EMBL" id="GFU02687.1"/>
    </source>
</evidence>
<comment type="caution">
    <text evidence="1">The sequence shown here is derived from an EMBL/GenBank/DDBJ whole genome shotgun (WGS) entry which is preliminary data.</text>
</comment>
<sequence>MTNVLTRELNIGRHKIGILDAESLVDKKKKDIVDSLYISSECLVTKNRPQSSALYLSLLYSCMQSSAIDLIGTKANSAYIDLHFSFPLRATRLRKVIVA</sequence>
<name>A0A8X6Q6Z8_NEPPI</name>
<accession>A0A8X6Q6Z8</accession>
<protein>
    <submittedName>
        <fullName evidence="1">Uncharacterized protein</fullName>
    </submittedName>
</protein>
<proteinExistence type="predicted"/>
<dbReference type="AlphaFoldDB" id="A0A8X6Q6Z8"/>